<dbReference type="Pfam" id="PF21056">
    <property type="entry name" value="ZSWIM1-3_RNaseH-like"/>
    <property type="match status" value="1"/>
</dbReference>
<evidence type="ECO:0008006" key="5">
    <source>
        <dbReference type="Google" id="ProtNLM"/>
    </source>
</evidence>
<feature type="region of interest" description="Disordered" evidence="1">
    <location>
        <begin position="152"/>
        <end position="194"/>
    </location>
</feature>
<feature type="domain" description="ZSWIM3 N-terminal" evidence="3">
    <location>
        <begin position="1"/>
        <end position="121"/>
    </location>
</feature>
<dbReference type="InterPro" id="IPR048325">
    <property type="entry name" value="ZSWIM3_N"/>
</dbReference>
<feature type="domain" description="ZSWIM1/3 RNaseH-like" evidence="2">
    <location>
        <begin position="248"/>
        <end position="378"/>
    </location>
</feature>
<sequence>LKVGDTFDSFTEWKSALEEFCKATDQGFKVHASKSVKSYNKKLEQSRLKCKTKLPAPEAVDEKWQFTYVQYCCVLSRGKSKARDDPNGKVAYKKCNAAMGIKYDKQMDKLVLIKMSLEHNHSDPPDPPDTSAIDSTNDLSQECLTALQDASLGDMDADGDGEANLEADGEAGGEAESSSSDDSDDDEDGMDPLHAGVGEEFRALSVRHARQLQLTLGGGGGGNGGATDSSLREATEIASLLRELEKLEEADADATVSVIVGSGDAVTAVFFQTGAMRRSLRQFPELLLFDSGYAFAAMATGPGGRPRFSLASWSGHDAAGLGCPFAFALVMRPMRLVVGLLMSVFTQANPVASQVRLLLLGKEQLKLQGLRNFFDQASTTLLCHYHVIRSLLNKMDQLKMPAPEQERVCRTLRAMLACLHERTYMDNLRRLEMGEGRFARHFRRVWHEQRDLWAGFRRSGLVPWCAGVNDRIEALVQFQQAVCSQS</sequence>
<accession>A0A1E1XJS2</accession>
<evidence type="ECO:0000313" key="4">
    <source>
        <dbReference type="EMBL" id="JAT99562.1"/>
    </source>
</evidence>
<evidence type="ECO:0000259" key="3">
    <source>
        <dbReference type="Pfam" id="PF21599"/>
    </source>
</evidence>
<evidence type="ECO:0000259" key="2">
    <source>
        <dbReference type="Pfam" id="PF21056"/>
    </source>
</evidence>
<evidence type="ECO:0000256" key="1">
    <source>
        <dbReference type="SAM" id="MobiDB-lite"/>
    </source>
</evidence>
<proteinExistence type="evidence at transcript level"/>
<protein>
    <recommendedName>
        <fullName evidence="5">MULE transposase domain-containing protein</fullName>
    </recommendedName>
</protein>
<dbReference type="InterPro" id="IPR048324">
    <property type="entry name" value="ZSWIM1-3_RNaseH-like"/>
</dbReference>
<dbReference type="Pfam" id="PF21599">
    <property type="entry name" value="ZSWIM3_N"/>
    <property type="match status" value="1"/>
</dbReference>
<feature type="non-terminal residue" evidence="4">
    <location>
        <position position="1"/>
    </location>
</feature>
<dbReference type="InterPro" id="IPR052579">
    <property type="entry name" value="Zinc_finger_SWIM"/>
</dbReference>
<dbReference type="AlphaFoldDB" id="A0A1E1XJS2"/>
<feature type="non-terminal residue" evidence="4">
    <location>
        <position position="486"/>
    </location>
</feature>
<feature type="compositionally biased region" description="Acidic residues" evidence="1">
    <location>
        <begin position="155"/>
        <end position="190"/>
    </location>
</feature>
<reference evidence="4" key="1">
    <citation type="submission" date="2016-09" db="EMBL/GenBank/DDBJ databases">
        <authorList>
            <person name="Capua I."/>
            <person name="De Benedictis P."/>
            <person name="Joannis T."/>
            <person name="Lombin L.H."/>
            <person name="Cattoli G."/>
        </authorList>
    </citation>
    <scope>NUCLEOTIDE SEQUENCE</scope>
</reference>
<name>A0A1E1XJS2_AMBSC</name>
<reference evidence="4" key="2">
    <citation type="journal article" date="2017" name="Front. Cell. Infect. Microbiol.">
        <title>Analysis of the Salivary Gland Transcriptome of Unfed and Partially Fed Amblyomma sculptum Ticks and Descriptive Proteome of the Saliva.</title>
        <authorList>
            <person name="Esteves E."/>
            <person name="Maruyama S.R."/>
            <person name="Kawahara R."/>
            <person name="Fujita A."/>
            <person name="Martins L.A."/>
            <person name="Righi A.A."/>
            <person name="Costa F.B."/>
            <person name="Palmisano G."/>
            <person name="Labruna M.B."/>
            <person name="Sa-Nunes A."/>
            <person name="Ribeiro J.M.C."/>
            <person name="Fogaca A.C."/>
        </authorList>
    </citation>
    <scope>NUCLEOTIDE SEQUENCE</scope>
</reference>
<dbReference type="PANTHER" id="PTHR31569:SF4">
    <property type="entry name" value="SWIM-TYPE DOMAIN-CONTAINING PROTEIN"/>
    <property type="match status" value="1"/>
</dbReference>
<organism evidence="4">
    <name type="scientific">Amblyomma sculptum</name>
    <name type="common">Tick</name>
    <dbReference type="NCBI Taxonomy" id="1581419"/>
    <lineage>
        <taxon>Eukaryota</taxon>
        <taxon>Metazoa</taxon>
        <taxon>Ecdysozoa</taxon>
        <taxon>Arthropoda</taxon>
        <taxon>Chelicerata</taxon>
        <taxon>Arachnida</taxon>
        <taxon>Acari</taxon>
        <taxon>Parasitiformes</taxon>
        <taxon>Ixodida</taxon>
        <taxon>Ixodoidea</taxon>
        <taxon>Ixodidae</taxon>
        <taxon>Amblyomminae</taxon>
        <taxon>Amblyomma</taxon>
    </lineage>
</organism>
<dbReference type="EMBL" id="GFAA01003872">
    <property type="protein sequence ID" value="JAT99562.1"/>
    <property type="molecule type" value="mRNA"/>
</dbReference>
<dbReference type="PANTHER" id="PTHR31569">
    <property type="entry name" value="SWIM-TYPE DOMAIN-CONTAINING PROTEIN"/>
    <property type="match status" value="1"/>
</dbReference>